<evidence type="ECO:0000259" key="4">
    <source>
        <dbReference type="PROSITE" id="PS50110"/>
    </source>
</evidence>
<dbReference type="InterPro" id="IPR008327">
    <property type="entry name" value="Sig_transdc_resp-reg_antiterm"/>
</dbReference>
<dbReference type="GO" id="GO:0000160">
    <property type="term" value="P:phosphorelay signal transduction system"/>
    <property type="evidence" value="ECO:0007669"/>
    <property type="project" value="UniProtKB-KW"/>
</dbReference>
<dbReference type="SMART" id="SM00448">
    <property type="entry name" value="REC"/>
    <property type="match status" value="1"/>
</dbReference>
<dbReference type="InterPro" id="IPR001789">
    <property type="entry name" value="Sig_transdc_resp-reg_receiver"/>
</dbReference>
<keyword evidence="1 3" id="KW-0597">Phosphoprotein</keyword>
<evidence type="ECO:0000256" key="1">
    <source>
        <dbReference type="ARBA" id="ARBA00022553"/>
    </source>
</evidence>
<dbReference type="Pfam" id="PF03861">
    <property type="entry name" value="ANTAR"/>
    <property type="match status" value="1"/>
</dbReference>
<reference evidence="6 7" key="1">
    <citation type="submission" date="2016-10" db="EMBL/GenBank/DDBJ databases">
        <title>The whole genome sequencing and assembly of Bacillus simplex DSM 1321 strain.</title>
        <authorList>
            <person name="Park M.-K."/>
            <person name="Lee Y.-J."/>
            <person name="Yi H."/>
            <person name="Bahn Y.-S."/>
            <person name="Kim J.F."/>
            <person name="Lee D.-W."/>
        </authorList>
    </citation>
    <scope>NUCLEOTIDE SEQUENCE [LARGE SCALE GENOMIC DNA]</scope>
    <source>
        <strain evidence="6 7">DSM 1321</strain>
    </source>
</reference>
<proteinExistence type="predicted"/>
<dbReference type="Gene3D" id="1.10.10.10">
    <property type="entry name" value="Winged helix-like DNA-binding domain superfamily/Winged helix DNA-binding domain"/>
    <property type="match status" value="1"/>
</dbReference>
<gene>
    <name evidence="6" type="ORF">BS1321_15370</name>
</gene>
<keyword evidence="2" id="KW-0902">Two-component regulatory system</keyword>
<dbReference type="PROSITE" id="PS50110">
    <property type="entry name" value="RESPONSE_REGULATORY"/>
    <property type="match status" value="1"/>
</dbReference>
<dbReference type="GeneID" id="56474140"/>
<name>A0A223EQ52_9BACI</name>
<protein>
    <submittedName>
        <fullName evidence="6">Response regulator</fullName>
    </submittedName>
</protein>
<dbReference type="PANTHER" id="PTHR44591:SF3">
    <property type="entry name" value="RESPONSE REGULATORY DOMAIN-CONTAINING PROTEIN"/>
    <property type="match status" value="1"/>
</dbReference>
<evidence type="ECO:0000313" key="6">
    <source>
        <dbReference type="EMBL" id="ASS97408.1"/>
    </source>
</evidence>
<organism evidence="6 7">
    <name type="scientific">Peribacillus simplex NBRC 15720 = DSM 1321</name>
    <dbReference type="NCBI Taxonomy" id="1349754"/>
    <lineage>
        <taxon>Bacteria</taxon>
        <taxon>Bacillati</taxon>
        <taxon>Bacillota</taxon>
        <taxon>Bacilli</taxon>
        <taxon>Bacillales</taxon>
        <taxon>Bacillaceae</taxon>
        <taxon>Peribacillus</taxon>
    </lineage>
</organism>
<evidence type="ECO:0000256" key="3">
    <source>
        <dbReference type="PROSITE-ProRule" id="PRU00169"/>
    </source>
</evidence>
<dbReference type="InterPro" id="IPR011006">
    <property type="entry name" value="CheY-like_superfamily"/>
</dbReference>
<feature type="modified residue" description="4-aspartylphosphate" evidence="3">
    <location>
        <position position="54"/>
    </location>
</feature>
<dbReference type="AlphaFoldDB" id="A0A223EQ52"/>
<dbReference type="PANTHER" id="PTHR44591">
    <property type="entry name" value="STRESS RESPONSE REGULATOR PROTEIN 1"/>
    <property type="match status" value="1"/>
</dbReference>
<dbReference type="SMART" id="SM01012">
    <property type="entry name" value="ANTAR"/>
    <property type="match status" value="1"/>
</dbReference>
<dbReference type="Proteomes" id="UP000214618">
    <property type="component" value="Chromosome"/>
</dbReference>
<evidence type="ECO:0000259" key="5">
    <source>
        <dbReference type="PROSITE" id="PS50921"/>
    </source>
</evidence>
<dbReference type="SUPFAM" id="SSF52172">
    <property type="entry name" value="CheY-like"/>
    <property type="match status" value="1"/>
</dbReference>
<dbReference type="RefSeq" id="WP_063234976.1">
    <property type="nucleotide sequence ID" value="NZ_BCVO01000018.1"/>
</dbReference>
<dbReference type="InterPro" id="IPR050595">
    <property type="entry name" value="Bact_response_regulator"/>
</dbReference>
<dbReference type="Pfam" id="PF00072">
    <property type="entry name" value="Response_reg"/>
    <property type="match status" value="1"/>
</dbReference>
<sequence length="194" mass="21923">MVKRILVVEDESIVLLDITIMLKDAGFDVVGHARNGEKAIELAHALQPDLVLMDIKMPKMNGLKASDVISNTFQIPVLLLTAFSQRDYIDEAKRANIVGYLVKPITEANLIPAVEIALLQAANTKKYQERNAQLDETLTNRKVIEKAKGIIMKRKNVTEEIAYNKLRRLSMDKQLSMETVARRIIANDQKQVNR</sequence>
<evidence type="ECO:0000256" key="2">
    <source>
        <dbReference type="ARBA" id="ARBA00023012"/>
    </source>
</evidence>
<feature type="domain" description="ANTAR" evidence="5">
    <location>
        <begin position="124"/>
        <end position="185"/>
    </location>
</feature>
<dbReference type="OrthoDB" id="9780153at2"/>
<dbReference type="Gene3D" id="3.40.50.2300">
    <property type="match status" value="1"/>
</dbReference>
<dbReference type="PROSITE" id="PS50921">
    <property type="entry name" value="ANTAR"/>
    <property type="match status" value="1"/>
</dbReference>
<feature type="domain" description="Response regulatory" evidence="4">
    <location>
        <begin position="4"/>
        <end position="118"/>
    </location>
</feature>
<evidence type="ECO:0000313" key="7">
    <source>
        <dbReference type="Proteomes" id="UP000214618"/>
    </source>
</evidence>
<dbReference type="GO" id="GO:0003723">
    <property type="term" value="F:RNA binding"/>
    <property type="evidence" value="ECO:0007669"/>
    <property type="project" value="InterPro"/>
</dbReference>
<dbReference type="PIRSF" id="PIRSF036382">
    <property type="entry name" value="RR_antiterm"/>
    <property type="match status" value="1"/>
</dbReference>
<dbReference type="InterPro" id="IPR036388">
    <property type="entry name" value="WH-like_DNA-bd_sf"/>
</dbReference>
<dbReference type="CDD" id="cd17534">
    <property type="entry name" value="REC_DC-like"/>
    <property type="match status" value="1"/>
</dbReference>
<dbReference type="InterPro" id="IPR005561">
    <property type="entry name" value="ANTAR"/>
</dbReference>
<accession>A0A223EQ52</accession>
<dbReference type="EMBL" id="CP017704">
    <property type="protein sequence ID" value="ASS97408.1"/>
    <property type="molecule type" value="Genomic_DNA"/>
</dbReference>